<feature type="domain" description="Transcription regulator AsnC/Lrp ligand binding" evidence="1">
    <location>
        <begin position="17"/>
        <end position="76"/>
    </location>
</feature>
<protein>
    <submittedName>
        <fullName evidence="2">Putative transcriptional regulator, AsnC family</fullName>
    </submittedName>
</protein>
<dbReference type="Proteomes" id="UP000196239">
    <property type="component" value="Chromosome 1"/>
</dbReference>
<dbReference type="EMBL" id="LN890280">
    <property type="protein sequence ID" value="CUR51433.1"/>
    <property type="molecule type" value="Genomic_DNA"/>
</dbReference>
<dbReference type="PANTHER" id="PTHR43413">
    <property type="entry name" value="TRANSCRIPTIONAL REGULATOR, ASNC FAMILY"/>
    <property type="match status" value="1"/>
</dbReference>
<dbReference type="InterPro" id="IPR019887">
    <property type="entry name" value="Tscrpt_reg_AsnC/Lrp_C"/>
</dbReference>
<organism evidence="2 3">
    <name type="scientific">Nitrosotalea devaniterrae</name>
    <dbReference type="NCBI Taxonomy" id="1078905"/>
    <lineage>
        <taxon>Archaea</taxon>
        <taxon>Nitrososphaerota</taxon>
        <taxon>Nitrososphaeria</taxon>
        <taxon>Nitrosotaleales</taxon>
        <taxon>Nitrosotaleaceae</taxon>
        <taxon>Nitrosotalea</taxon>
    </lineage>
</organism>
<dbReference type="AlphaFoldDB" id="A0A128A242"/>
<dbReference type="InterPro" id="IPR011008">
    <property type="entry name" value="Dimeric_a/b-barrel"/>
</dbReference>
<name>A0A128A242_9ARCH</name>
<keyword evidence="3" id="KW-1185">Reference proteome</keyword>
<dbReference type="Pfam" id="PF01037">
    <property type="entry name" value="AsnC_trans_reg"/>
    <property type="match status" value="1"/>
</dbReference>
<evidence type="ECO:0000313" key="3">
    <source>
        <dbReference type="Proteomes" id="UP000196239"/>
    </source>
</evidence>
<evidence type="ECO:0000259" key="1">
    <source>
        <dbReference type="Pfam" id="PF01037"/>
    </source>
</evidence>
<evidence type="ECO:0000313" key="2">
    <source>
        <dbReference type="EMBL" id="CUR51433.1"/>
    </source>
</evidence>
<dbReference type="InterPro" id="IPR050684">
    <property type="entry name" value="HTH-Siroheme_Decarb"/>
</dbReference>
<dbReference type="KEGG" id="ndv:NDEV_0668"/>
<dbReference type="PANTHER" id="PTHR43413:SF6">
    <property type="entry name" value="REGULATORY PROTEIN ASNC"/>
    <property type="match status" value="1"/>
</dbReference>
<gene>
    <name evidence="2" type="ORF">NDEV_0668</name>
</gene>
<sequence>MHSAFVLMNAELGKELNIVNEIKKIPHVKEVYPVYGVYDVLMVLESDSMESLREAITTQVRKLDGIKSTLTMIIVKD</sequence>
<dbReference type="SUPFAM" id="SSF54909">
    <property type="entry name" value="Dimeric alpha+beta barrel"/>
    <property type="match status" value="1"/>
</dbReference>
<proteinExistence type="predicted"/>
<reference evidence="3" key="1">
    <citation type="submission" date="2015-10" db="EMBL/GenBank/DDBJ databases">
        <authorList>
            <person name="Lehtovirta-Morley L.E."/>
            <person name="Vieille C."/>
        </authorList>
    </citation>
    <scope>NUCLEOTIDE SEQUENCE [LARGE SCALE GENOMIC DNA]</scope>
</reference>
<dbReference type="Gene3D" id="3.30.70.920">
    <property type="match status" value="1"/>
</dbReference>
<accession>A0A128A242</accession>